<keyword evidence="6 7" id="KW-0664">Pyridoxine biosynthesis</keyword>
<evidence type="ECO:0000256" key="8">
    <source>
        <dbReference type="PIRSR" id="PIRSR000190-1"/>
    </source>
</evidence>
<feature type="binding site" evidence="7 9">
    <location>
        <position position="183"/>
    </location>
    <ligand>
        <name>FMN</name>
        <dbReference type="ChEBI" id="CHEBI:58210"/>
    </ligand>
</feature>
<comment type="similarity">
    <text evidence="1 7">Belongs to the pyridoxamine 5'-phosphate oxidase family.</text>
</comment>
<feature type="binding site" evidence="7 8">
    <location>
        <position position="65"/>
    </location>
    <ligand>
        <name>substrate</name>
    </ligand>
</feature>
<dbReference type="Pfam" id="PF10590">
    <property type="entry name" value="PNP_phzG_C"/>
    <property type="match status" value="1"/>
</dbReference>
<comment type="pathway">
    <text evidence="7">Cofactor metabolism; pyridoxal 5'-phosphate salvage; pyridoxal 5'-phosphate from pyridoxamine 5'-phosphate: step 1/1.</text>
</comment>
<feature type="domain" description="Pyridoxamine 5'-phosphate oxidase N-terminal" evidence="10">
    <location>
        <begin position="35"/>
        <end position="157"/>
    </location>
</feature>
<comment type="function">
    <text evidence="7">Catalyzes the oxidation of either pyridoxine 5'-phosphate (PNP) or pyridoxamine 5'-phosphate (PMP) into pyridoxal 5'-phosphate (PLP).</text>
</comment>
<dbReference type="FunFam" id="2.30.110.10:FF:000020">
    <property type="entry name" value="PNPO isoform 11"/>
    <property type="match status" value="1"/>
</dbReference>
<dbReference type="Pfam" id="PF01243">
    <property type="entry name" value="PNPOx_N"/>
    <property type="match status" value="1"/>
</dbReference>
<evidence type="ECO:0000313" key="12">
    <source>
        <dbReference type="EMBL" id="QGG79407.1"/>
    </source>
</evidence>
<evidence type="ECO:0000256" key="3">
    <source>
        <dbReference type="ARBA" id="ARBA00022630"/>
    </source>
</evidence>
<reference evidence="12 13" key="1">
    <citation type="submission" date="2019-11" db="EMBL/GenBank/DDBJ databases">
        <authorList>
            <person name="Khan S.A."/>
            <person name="Jeon C.O."/>
            <person name="Chun B.H."/>
        </authorList>
    </citation>
    <scope>NUCLEOTIDE SEQUENCE [LARGE SCALE GENOMIC DNA]</scope>
    <source>
        <strain evidence="12 13">IMCC 1097</strain>
    </source>
</reference>
<dbReference type="PROSITE" id="PS01064">
    <property type="entry name" value="PYRIDOX_OXIDASE"/>
    <property type="match status" value="1"/>
</dbReference>
<evidence type="ECO:0000256" key="4">
    <source>
        <dbReference type="ARBA" id="ARBA00022643"/>
    </source>
</evidence>
<evidence type="ECO:0000256" key="2">
    <source>
        <dbReference type="ARBA" id="ARBA00011738"/>
    </source>
</evidence>
<keyword evidence="3 7" id="KW-0285">Flavoprotein</keyword>
<dbReference type="Gene3D" id="2.30.110.10">
    <property type="entry name" value="Electron Transport, Fmn-binding Protein, Chain A"/>
    <property type="match status" value="1"/>
</dbReference>
<dbReference type="RefSeq" id="WP_153712911.1">
    <property type="nucleotide sequence ID" value="NZ_CP045871.1"/>
</dbReference>
<feature type="binding site" evidence="7 8">
    <location>
        <begin position="189"/>
        <end position="191"/>
    </location>
    <ligand>
        <name>substrate</name>
    </ligand>
</feature>
<feature type="domain" description="Pyridoxine 5'-phosphate oxidase dimerisation C-terminal" evidence="11">
    <location>
        <begin position="170"/>
        <end position="210"/>
    </location>
</feature>
<feature type="binding site" evidence="7 9">
    <location>
        <begin position="139"/>
        <end position="140"/>
    </location>
    <ligand>
        <name>FMN</name>
        <dbReference type="ChEBI" id="CHEBI:58210"/>
    </ligand>
</feature>
<feature type="binding site" evidence="7 9">
    <location>
        <position position="82"/>
    </location>
    <ligand>
        <name>FMN</name>
        <dbReference type="ChEBI" id="CHEBI:58210"/>
    </ligand>
</feature>
<evidence type="ECO:0000256" key="9">
    <source>
        <dbReference type="PIRSR" id="PIRSR000190-2"/>
    </source>
</evidence>
<feature type="binding site" evidence="7 8">
    <location>
        <position position="122"/>
    </location>
    <ligand>
        <name>substrate</name>
    </ligand>
</feature>
<feature type="binding site" evidence="7 9">
    <location>
        <position position="104"/>
    </location>
    <ligand>
        <name>FMN</name>
        <dbReference type="ChEBI" id="CHEBI:58210"/>
    </ligand>
</feature>
<keyword evidence="5 7" id="KW-0560">Oxidoreductase</keyword>
<sequence>MNRELSDLRQDYRAGELHRDELLDDPLDQFNRWFDQAKAQCREANAMTLATVADGRPQARVVLLKDLDASGFSFYTNKDSAKGVALASTPYAALVFWWEALERQVRIEGRVEHVPDAAADAYFASRPRTSQLGAWASQQSQVLGSETQLQRQFDEAAERFPDQIERPAHWGGYRVVPEVIEFWQGRSSRLHDRFEYRRAGGGWTIDRKSP</sequence>
<dbReference type="Proteomes" id="UP000388235">
    <property type="component" value="Chromosome"/>
</dbReference>
<protein>
    <recommendedName>
        <fullName evidence="7">Pyridoxine/pyridoxamine 5'-phosphate oxidase</fullName>
        <ecNumber evidence="7">1.4.3.5</ecNumber>
    </recommendedName>
    <alternativeName>
        <fullName evidence="7">PNP/PMP oxidase</fullName>
        <shortName evidence="7">PNPOx</shortName>
    </alternativeName>
    <alternativeName>
        <fullName evidence="7">Pyridoxal 5'-phosphate synthase</fullName>
    </alternativeName>
</protein>
<dbReference type="UniPathway" id="UPA01068">
    <property type="reaction ID" value="UER00304"/>
</dbReference>
<dbReference type="NCBIfam" id="TIGR00558">
    <property type="entry name" value="pdxH"/>
    <property type="match status" value="1"/>
</dbReference>
<feature type="binding site" evidence="7 9">
    <location>
        <begin position="75"/>
        <end position="76"/>
    </location>
    <ligand>
        <name>FMN</name>
        <dbReference type="ChEBI" id="CHEBI:58210"/>
    </ligand>
</feature>
<evidence type="ECO:0000259" key="10">
    <source>
        <dbReference type="Pfam" id="PF01243"/>
    </source>
</evidence>
<dbReference type="InterPro" id="IPR019576">
    <property type="entry name" value="Pyridoxamine_oxidase_dimer_C"/>
</dbReference>
<dbReference type="EC" id="1.4.3.5" evidence="7"/>
<evidence type="ECO:0000259" key="11">
    <source>
        <dbReference type="Pfam" id="PF10590"/>
    </source>
</evidence>
<comment type="catalytic activity">
    <reaction evidence="7">
        <text>pyridoxamine 5'-phosphate + O2 + H2O = pyridoxal 5'-phosphate + H2O2 + NH4(+)</text>
        <dbReference type="Rhea" id="RHEA:15817"/>
        <dbReference type="ChEBI" id="CHEBI:15377"/>
        <dbReference type="ChEBI" id="CHEBI:15379"/>
        <dbReference type="ChEBI" id="CHEBI:16240"/>
        <dbReference type="ChEBI" id="CHEBI:28938"/>
        <dbReference type="ChEBI" id="CHEBI:58451"/>
        <dbReference type="ChEBI" id="CHEBI:597326"/>
        <dbReference type="EC" id="1.4.3.5"/>
    </reaction>
</comment>
<dbReference type="PANTHER" id="PTHR10851">
    <property type="entry name" value="PYRIDOXINE-5-PHOSPHATE OXIDASE"/>
    <property type="match status" value="1"/>
</dbReference>
<dbReference type="SUPFAM" id="SSF50475">
    <property type="entry name" value="FMN-binding split barrel"/>
    <property type="match status" value="1"/>
</dbReference>
<dbReference type="OrthoDB" id="9780392at2"/>
<proteinExistence type="inferred from homology"/>
<dbReference type="GO" id="GO:0010181">
    <property type="term" value="F:FMN binding"/>
    <property type="evidence" value="ECO:0007669"/>
    <property type="project" value="UniProtKB-UniRule"/>
</dbReference>
<dbReference type="GO" id="GO:0004733">
    <property type="term" value="F:pyridoxamine phosphate oxidase activity"/>
    <property type="evidence" value="ECO:0007669"/>
    <property type="project" value="UniProtKB-UniRule"/>
</dbReference>
<evidence type="ECO:0000256" key="5">
    <source>
        <dbReference type="ARBA" id="ARBA00023002"/>
    </source>
</evidence>
<dbReference type="EMBL" id="CP045871">
    <property type="protein sequence ID" value="QGG79407.1"/>
    <property type="molecule type" value="Genomic_DNA"/>
</dbReference>
<organism evidence="12 13">
    <name type="scientific">Litorivicinus lipolyticus</name>
    <dbReference type="NCBI Taxonomy" id="418701"/>
    <lineage>
        <taxon>Bacteria</taxon>
        <taxon>Pseudomonadati</taxon>
        <taxon>Pseudomonadota</taxon>
        <taxon>Gammaproteobacteria</taxon>
        <taxon>Oceanospirillales</taxon>
        <taxon>Litorivicinaceae</taxon>
        <taxon>Litorivicinus</taxon>
    </lineage>
</organism>
<feature type="binding site" evidence="7 8">
    <location>
        <position position="130"/>
    </location>
    <ligand>
        <name>substrate</name>
    </ligand>
</feature>
<comment type="subunit">
    <text evidence="2 7">Homodimer.</text>
</comment>
<feature type="binding site" evidence="8">
    <location>
        <begin position="9"/>
        <end position="12"/>
    </location>
    <ligand>
        <name>substrate</name>
    </ligand>
</feature>
<dbReference type="PANTHER" id="PTHR10851:SF0">
    <property type="entry name" value="PYRIDOXINE-5'-PHOSPHATE OXIDASE"/>
    <property type="match status" value="1"/>
</dbReference>
<name>A0A5Q2QBN7_9GAMM</name>
<accession>A0A5Q2QBN7</accession>
<dbReference type="InterPro" id="IPR000659">
    <property type="entry name" value="Pyridox_Oxase"/>
</dbReference>
<feature type="binding site" evidence="7 9">
    <location>
        <begin position="60"/>
        <end position="65"/>
    </location>
    <ligand>
        <name>FMN</name>
        <dbReference type="ChEBI" id="CHEBI:58210"/>
    </ligand>
</feature>
<evidence type="ECO:0000256" key="7">
    <source>
        <dbReference type="HAMAP-Rule" id="MF_01629"/>
    </source>
</evidence>
<dbReference type="InterPro" id="IPR012349">
    <property type="entry name" value="Split_barrel_FMN-bd"/>
</dbReference>
<comment type="pathway">
    <text evidence="7">Cofactor metabolism; pyridoxal 5'-phosphate salvage; pyridoxal 5'-phosphate from pyridoxine 5'-phosphate: step 1/1.</text>
</comment>
<dbReference type="NCBIfam" id="NF004231">
    <property type="entry name" value="PRK05679.1"/>
    <property type="match status" value="1"/>
</dbReference>
<keyword evidence="13" id="KW-1185">Reference proteome</keyword>
<dbReference type="GO" id="GO:0008615">
    <property type="term" value="P:pyridoxine biosynthetic process"/>
    <property type="evidence" value="ECO:0007669"/>
    <property type="project" value="UniProtKB-UniRule"/>
</dbReference>
<evidence type="ECO:0000256" key="6">
    <source>
        <dbReference type="ARBA" id="ARBA00023096"/>
    </source>
</evidence>
<feature type="binding site" evidence="7 8">
    <location>
        <position position="126"/>
    </location>
    <ligand>
        <name>substrate</name>
    </ligand>
</feature>
<evidence type="ECO:0000313" key="13">
    <source>
        <dbReference type="Proteomes" id="UP000388235"/>
    </source>
</evidence>
<comment type="caution">
    <text evidence="7">Lacks conserved residue(s) required for the propagation of feature annotation.</text>
</comment>
<comment type="cofactor">
    <cofactor evidence="7 9">
        <name>FMN</name>
        <dbReference type="ChEBI" id="CHEBI:58210"/>
    </cofactor>
    <text evidence="7 9">Binds 1 FMN per subunit.</text>
</comment>
<comment type="catalytic activity">
    <reaction evidence="7">
        <text>pyridoxine 5'-phosphate + O2 = pyridoxal 5'-phosphate + H2O2</text>
        <dbReference type="Rhea" id="RHEA:15149"/>
        <dbReference type="ChEBI" id="CHEBI:15379"/>
        <dbReference type="ChEBI" id="CHEBI:16240"/>
        <dbReference type="ChEBI" id="CHEBI:58589"/>
        <dbReference type="ChEBI" id="CHEBI:597326"/>
        <dbReference type="EC" id="1.4.3.5"/>
    </reaction>
</comment>
<keyword evidence="4 7" id="KW-0288">FMN</keyword>
<dbReference type="HAMAP" id="MF_01629">
    <property type="entry name" value="PdxH"/>
    <property type="match status" value="1"/>
</dbReference>
<dbReference type="PIRSF" id="PIRSF000190">
    <property type="entry name" value="Pyd_amn-ph_oxd"/>
    <property type="match status" value="1"/>
</dbReference>
<feature type="binding site" evidence="7 9">
    <location>
        <position position="193"/>
    </location>
    <ligand>
        <name>FMN</name>
        <dbReference type="ChEBI" id="CHEBI:58210"/>
    </ligand>
</feature>
<evidence type="ECO:0000256" key="1">
    <source>
        <dbReference type="ARBA" id="ARBA00007301"/>
    </source>
</evidence>
<gene>
    <name evidence="7 12" type="primary">pdxH</name>
    <name evidence="12" type="ORF">GH975_02025</name>
</gene>
<dbReference type="AlphaFoldDB" id="A0A5Q2QBN7"/>
<dbReference type="InterPro" id="IPR019740">
    <property type="entry name" value="Pyridox_Oxase_CS"/>
</dbReference>
<dbReference type="KEGG" id="llp:GH975_02025"/>
<dbReference type="InterPro" id="IPR011576">
    <property type="entry name" value="Pyridox_Oxase_N"/>
</dbReference>